<dbReference type="EMBL" id="NISK01000001">
    <property type="protein sequence ID" value="OWQ98829.1"/>
    <property type="molecule type" value="Genomic_DNA"/>
</dbReference>
<reference evidence="5 6" key="1">
    <citation type="journal article" date="2010" name="Int. J. Syst. Evol. Microbiol.">
        <title>Sphingopyxis bauzanensis sp. nov., a psychrophilic bacterium isolated from soil.</title>
        <authorList>
            <person name="Zhang D.C."/>
            <person name="Liu H.C."/>
            <person name="Xin Y.H."/>
            <person name="Zhou Y.G."/>
            <person name="Schinner F."/>
            <person name="Margesin R."/>
        </authorList>
    </citation>
    <scope>NUCLEOTIDE SEQUENCE [LARGE SCALE GENOMIC DNA]</scope>
    <source>
        <strain evidence="5 6">DSM 22271</strain>
    </source>
</reference>
<evidence type="ECO:0000313" key="6">
    <source>
        <dbReference type="Proteomes" id="UP000197361"/>
    </source>
</evidence>
<gene>
    <name evidence="5" type="ORF">CDQ92_01100</name>
</gene>
<evidence type="ECO:0000259" key="4">
    <source>
        <dbReference type="PROSITE" id="PS50943"/>
    </source>
</evidence>
<keyword evidence="3" id="KW-0804">Transcription</keyword>
<dbReference type="Gene3D" id="1.10.260.40">
    <property type="entry name" value="lambda repressor-like DNA-binding domains"/>
    <property type="match status" value="1"/>
</dbReference>
<dbReference type="PANTHER" id="PTHR35010">
    <property type="entry name" value="BLL4672 PROTEIN-RELATED"/>
    <property type="match status" value="1"/>
</dbReference>
<evidence type="ECO:0000313" key="5">
    <source>
        <dbReference type="EMBL" id="OWQ98829.1"/>
    </source>
</evidence>
<dbReference type="PANTHER" id="PTHR35010:SF4">
    <property type="entry name" value="BLL5781 PROTEIN"/>
    <property type="match status" value="1"/>
</dbReference>
<evidence type="ECO:0000256" key="1">
    <source>
        <dbReference type="ARBA" id="ARBA00023015"/>
    </source>
</evidence>
<dbReference type="GO" id="GO:0003677">
    <property type="term" value="F:DNA binding"/>
    <property type="evidence" value="ECO:0007669"/>
    <property type="project" value="UniProtKB-KW"/>
</dbReference>
<protein>
    <recommendedName>
        <fullName evidence="4">HTH cro/C1-type domain-containing protein</fullName>
    </recommendedName>
</protein>
<dbReference type="SMART" id="SM00530">
    <property type="entry name" value="HTH_XRE"/>
    <property type="match status" value="1"/>
</dbReference>
<dbReference type="Proteomes" id="UP000197361">
    <property type="component" value="Unassembled WGS sequence"/>
</dbReference>
<dbReference type="InterPro" id="IPR036693">
    <property type="entry name" value="TF_LuxR_autoind-bd_dom_sf"/>
</dbReference>
<evidence type="ECO:0000256" key="3">
    <source>
        <dbReference type="ARBA" id="ARBA00023163"/>
    </source>
</evidence>
<evidence type="ECO:0000256" key="2">
    <source>
        <dbReference type="ARBA" id="ARBA00023125"/>
    </source>
</evidence>
<dbReference type="InterPro" id="IPR010982">
    <property type="entry name" value="Lambda_DNA-bd_dom_sf"/>
</dbReference>
<dbReference type="InterPro" id="IPR001387">
    <property type="entry name" value="Cro/C1-type_HTH"/>
</dbReference>
<dbReference type="OrthoDB" id="3170288at2"/>
<proteinExistence type="predicted"/>
<comment type="caution">
    <text evidence="5">The sequence shown here is derived from an EMBL/GenBank/DDBJ whole genome shotgun (WGS) entry which is preliminary data.</text>
</comment>
<dbReference type="RefSeq" id="WP_088439309.1">
    <property type="nucleotide sequence ID" value="NZ_BMMC01000017.1"/>
</dbReference>
<dbReference type="CDD" id="cd00093">
    <property type="entry name" value="HTH_XRE"/>
    <property type="match status" value="1"/>
</dbReference>
<keyword evidence="6" id="KW-1185">Reference proteome</keyword>
<dbReference type="InterPro" id="IPR005143">
    <property type="entry name" value="TF_LuxR_autoind-bd_dom"/>
</dbReference>
<keyword evidence="1" id="KW-0805">Transcription regulation</keyword>
<sequence length="271" mass="29181">MSEVQSFVSDHRGAFGRNLVAHRKRDGRSQLSLALDAGVSCRHLGFLETGRAKPSADMVARLADALRLSGTEQDRLLLAAGLAPRFADRICIDGLTCDAGTLATRAFAAAVALARSTSVARSTAIAADFFGEIGIDNFITGTLRRAPEGWDIKRNAGGRPAVAWLAHNHANRYRNTDYLVRATAARDRGFFWSDIPPTAMSNVQQRILSEGRDFRILDGFVLPIPVGDGSVRAFSSWGERVEANVATRTAASLVARAVVENLHDLGRLPAG</sequence>
<dbReference type="SUPFAM" id="SSF75516">
    <property type="entry name" value="Pheromone-binding domain of LuxR-like quorum-sensing transcription factors"/>
    <property type="match status" value="1"/>
</dbReference>
<accession>A0A246JZX6</accession>
<dbReference type="Gene3D" id="3.30.450.80">
    <property type="entry name" value="Transcription factor LuxR-like, autoinducer-binding domain"/>
    <property type="match status" value="1"/>
</dbReference>
<dbReference type="SUPFAM" id="SSF47413">
    <property type="entry name" value="lambda repressor-like DNA-binding domains"/>
    <property type="match status" value="1"/>
</dbReference>
<dbReference type="Pfam" id="PF03472">
    <property type="entry name" value="Autoind_bind"/>
    <property type="match status" value="1"/>
</dbReference>
<dbReference type="PROSITE" id="PS50943">
    <property type="entry name" value="HTH_CROC1"/>
    <property type="match status" value="1"/>
</dbReference>
<dbReference type="Pfam" id="PF13560">
    <property type="entry name" value="HTH_31"/>
    <property type="match status" value="1"/>
</dbReference>
<feature type="domain" description="HTH cro/C1-type" evidence="4">
    <location>
        <begin position="19"/>
        <end position="73"/>
    </location>
</feature>
<keyword evidence="2" id="KW-0238">DNA-binding</keyword>
<name>A0A246JZX6_9SPHN</name>
<dbReference type="AlphaFoldDB" id="A0A246JZX6"/>
<organism evidence="5 6">
    <name type="scientific">Sphingopyxis bauzanensis</name>
    <dbReference type="NCBI Taxonomy" id="651663"/>
    <lineage>
        <taxon>Bacteria</taxon>
        <taxon>Pseudomonadati</taxon>
        <taxon>Pseudomonadota</taxon>
        <taxon>Alphaproteobacteria</taxon>
        <taxon>Sphingomonadales</taxon>
        <taxon>Sphingomonadaceae</taxon>
        <taxon>Sphingopyxis</taxon>
    </lineage>
</organism>